<evidence type="ECO:0000256" key="1">
    <source>
        <dbReference type="SAM" id="Phobius"/>
    </source>
</evidence>
<evidence type="ECO:0000313" key="2">
    <source>
        <dbReference type="EMBL" id="CAG9584612.1"/>
    </source>
</evidence>
<accession>A0A8J2RAL6</accession>
<reference evidence="2" key="1">
    <citation type="submission" date="2021-09" db="EMBL/GenBank/DDBJ databases">
        <authorList>
            <person name="Martin H S."/>
        </authorList>
    </citation>
    <scope>NUCLEOTIDE SEQUENCE</scope>
</reference>
<feature type="transmembrane region" description="Helical" evidence="1">
    <location>
        <begin position="6"/>
        <end position="28"/>
    </location>
</feature>
<organism evidence="2 3">
    <name type="scientific">Danaus chrysippus</name>
    <name type="common">African queen</name>
    <dbReference type="NCBI Taxonomy" id="151541"/>
    <lineage>
        <taxon>Eukaryota</taxon>
        <taxon>Metazoa</taxon>
        <taxon>Ecdysozoa</taxon>
        <taxon>Arthropoda</taxon>
        <taxon>Hexapoda</taxon>
        <taxon>Insecta</taxon>
        <taxon>Pterygota</taxon>
        <taxon>Neoptera</taxon>
        <taxon>Endopterygota</taxon>
        <taxon>Lepidoptera</taxon>
        <taxon>Glossata</taxon>
        <taxon>Ditrysia</taxon>
        <taxon>Papilionoidea</taxon>
        <taxon>Nymphalidae</taxon>
        <taxon>Danainae</taxon>
        <taxon>Danaini</taxon>
        <taxon>Danaina</taxon>
        <taxon>Danaus</taxon>
        <taxon>Anosia</taxon>
    </lineage>
</organism>
<keyword evidence="1" id="KW-1133">Transmembrane helix</keyword>
<comment type="caution">
    <text evidence="2">The sequence shown here is derived from an EMBL/GenBank/DDBJ whole genome shotgun (WGS) entry which is preliminary data.</text>
</comment>
<dbReference type="EMBL" id="CAKASE010000082">
    <property type="protein sequence ID" value="CAG9584612.1"/>
    <property type="molecule type" value="Genomic_DNA"/>
</dbReference>
<dbReference type="OrthoDB" id="7379320at2759"/>
<name>A0A8J2RAL6_9NEOP</name>
<evidence type="ECO:0000313" key="3">
    <source>
        <dbReference type="Proteomes" id="UP000789524"/>
    </source>
</evidence>
<keyword evidence="3" id="KW-1185">Reference proteome</keyword>
<keyword evidence="1" id="KW-0472">Membrane</keyword>
<dbReference type="Proteomes" id="UP000789524">
    <property type="component" value="Unassembled WGS sequence"/>
</dbReference>
<sequence length="78" mass="8971">MTHAFLVVVTIAISLKLLFLMFSLFVTLTTSSETQTPGDLQTKQRKTNVMSIWKQTFSRFFSKPQCMETNNKAFSMKL</sequence>
<dbReference type="AlphaFoldDB" id="A0A8J2RAL6"/>
<keyword evidence="1" id="KW-0812">Transmembrane</keyword>
<proteinExistence type="predicted"/>
<protein>
    <submittedName>
        <fullName evidence="2">(African queen) hypothetical protein</fullName>
    </submittedName>
</protein>
<gene>
    <name evidence="2" type="ORF">DCHRY22_LOCUS15174</name>
</gene>